<evidence type="ECO:0000313" key="4">
    <source>
        <dbReference type="Proteomes" id="UP000712673"/>
    </source>
</evidence>
<evidence type="ECO:0000313" key="3">
    <source>
        <dbReference type="EMBL" id="MBM3226513.1"/>
    </source>
</evidence>
<feature type="domain" description="Phosphatidic acid phosphatase type 2/haloperoxidase" evidence="2">
    <location>
        <begin position="129"/>
        <end position="229"/>
    </location>
</feature>
<dbReference type="InterPro" id="IPR052559">
    <property type="entry name" value="V-haloperoxidase"/>
</dbReference>
<gene>
    <name evidence="3" type="ORF">FJZ47_22340</name>
</gene>
<dbReference type="PANTHER" id="PTHR34599">
    <property type="entry name" value="PEROXIDASE-RELATED"/>
    <property type="match status" value="1"/>
</dbReference>
<proteinExistence type="predicted"/>
<reference evidence="3" key="1">
    <citation type="submission" date="2019-03" db="EMBL/GenBank/DDBJ databases">
        <title>Lake Tanganyika Metagenome-Assembled Genomes (MAGs).</title>
        <authorList>
            <person name="Tran P."/>
        </authorList>
    </citation>
    <scope>NUCLEOTIDE SEQUENCE</scope>
    <source>
        <strain evidence="3">K_DeepCast_65m_m2_066</strain>
    </source>
</reference>
<sequence length="267" mass="29436">MRYRMNRFAMLVLTGYLYASWVLTASAQIATGPIEPGAGAWRPWVLASGQAFRLGAPPNTQATATELQELRALAKQRDTDTLERIRSWDFWSPAHRWNELLIETRSAQNLNGVDGLRAFTILNVAIHDAMIAAWDSKYTYNRRRPGEADAHLATALPTPRSPSYPCEHAVAAGAGATILAHLLPKEAQRFTEAAEEAARSRVLAGVAYPSDVRAGLELGRTVAARVIEYFKLDETKYADTVPVGPGLWQGKDPIGANELLRWKTLVL</sequence>
<evidence type="ECO:0000259" key="2">
    <source>
        <dbReference type="Pfam" id="PF01569"/>
    </source>
</evidence>
<dbReference type="Gene3D" id="1.10.606.20">
    <property type="match status" value="1"/>
</dbReference>
<dbReference type="SUPFAM" id="SSF48317">
    <property type="entry name" value="Acid phosphatase/Vanadium-dependent haloperoxidase"/>
    <property type="match status" value="1"/>
</dbReference>
<keyword evidence="1" id="KW-0732">Signal</keyword>
<dbReference type="PANTHER" id="PTHR34599:SF1">
    <property type="entry name" value="PHOSPHATIDIC ACID PHOSPHATASE TYPE 2_HALOPEROXIDASE DOMAIN-CONTAINING PROTEIN"/>
    <property type="match status" value="1"/>
</dbReference>
<dbReference type="CDD" id="cd03398">
    <property type="entry name" value="PAP2_haloperoxidase"/>
    <property type="match status" value="1"/>
</dbReference>
<feature type="chain" id="PRO_5036936163" evidence="1">
    <location>
        <begin position="28"/>
        <end position="267"/>
    </location>
</feature>
<organism evidence="3 4">
    <name type="scientific">Tectimicrobiota bacterium</name>
    <dbReference type="NCBI Taxonomy" id="2528274"/>
    <lineage>
        <taxon>Bacteria</taxon>
        <taxon>Pseudomonadati</taxon>
        <taxon>Nitrospinota/Tectimicrobiota group</taxon>
        <taxon>Candidatus Tectimicrobiota</taxon>
    </lineage>
</organism>
<dbReference type="InterPro" id="IPR000326">
    <property type="entry name" value="PAP2/HPO"/>
</dbReference>
<feature type="signal peptide" evidence="1">
    <location>
        <begin position="1"/>
        <end position="27"/>
    </location>
</feature>
<feature type="non-terminal residue" evidence="3">
    <location>
        <position position="267"/>
    </location>
</feature>
<comment type="caution">
    <text evidence="3">The sequence shown here is derived from an EMBL/GenBank/DDBJ whole genome shotgun (WGS) entry which is preliminary data.</text>
</comment>
<evidence type="ECO:0000256" key="1">
    <source>
        <dbReference type="SAM" id="SignalP"/>
    </source>
</evidence>
<dbReference type="Proteomes" id="UP000712673">
    <property type="component" value="Unassembled WGS sequence"/>
</dbReference>
<dbReference type="EMBL" id="VGLS01000938">
    <property type="protein sequence ID" value="MBM3226513.1"/>
    <property type="molecule type" value="Genomic_DNA"/>
</dbReference>
<dbReference type="Pfam" id="PF01569">
    <property type="entry name" value="PAP2"/>
    <property type="match status" value="1"/>
</dbReference>
<name>A0A938B6A8_UNCTE</name>
<protein>
    <submittedName>
        <fullName evidence="3">Vanadium-dependent haloperoxidase</fullName>
    </submittedName>
</protein>
<dbReference type="AlphaFoldDB" id="A0A938B6A8"/>
<dbReference type="InterPro" id="IPR036938">
    <property type="entry name" value="PAP2/HPO_sf"/>
</dbReference>
<accession>A0A938B6A8</accession>